<dbReference type="CDD" id="cd19075">
    <property type="entry name" value="AKR_AKR7A1-5"/>
    <property type="match status" value="1"/>
</dbReference>
<organism evidence="3">
    <name type="scientific">Pelagomonas calceolata</name>
    <dbReference type="NCBI Taxonomy" id="35677"/>
    <lineage>
        <taxon>Eukaryota</taxon>
        <taxon>Sar</taxon>
        <taxon>Stramenopiles</taxon>
        <taxon>Ochrophyta</taxon>
        <taxon>Pelagophyceae</taxon>
        <taxon>Pelagomonadales</taxon>
        <taxon>Pelagomonadaceae</taxon>
        <taxon>Pelagomonas</taxon>
    </lineage>
</organism>
<dbReference type="Pfam" id="PF00248">
    <property type="entry name" value="Aldo_ket_red"/>
    <property type="match status" value="1"/>
</dbReference>
<dbReference type="PROSITE" id="PS00062">
    <property type="entry name" value="ALDOKETO_REDUCTASE_2"/>
    <property type="match status" value="1"/>
</dbReference>
<evidence type="ECO:0000313" key="3">
    <source>
        <dbReference type="EMBL" id="CAE0699569.1"/>
    </source>
</evidence>
<sequence length="328" mass="35623">MKLRVVLGTMTFGSQTNQPDATAQLAHFVGAGHAEIDTARMYNKGGTETMLGAIFGERADLRDAVRVASKANAFDGYDKVLTAASVARQFAATSEALGDAPVDVYYLHNPDATTQILETLEAVDGLHKAGKIKELGLSNYAAWEVCHIHHLCAAHGFVKPTVYQGMYNGITRDVERELLPCLRALGMRFYAYNPLCGGLLACARTREDYESLDDDSRFRKGNTMYRERYLAECQLDSVDAFRDACAEAGVPPVHAALRWLQHHSSLVDGDGIIVGASRLAHLEENLAALTSGDALPQAVVDACDAGWAKIKASGVCPSYERGTSLYKY</sequence>
<dbReference type="PANTHER" id="PTHR43364:SF4">
    <property type="entry name" value="NAD(P)-LINKED OXIDOREDUCTASE SUPERFAMILY PROTEIN"/>
    <property type="match status" value="1"/>
</dbReference>
<name>A0A7S3ZZX6_9STRA</name>
<dbReference type="Gene3D" id="3.20.20.100">
    <property type="entry name" value="NADP-dependent oxidoreductase domain"/>
    <property type="match status" value="1"/>
</dbReference>
<dbReference type="OrthoDB" id="2310150at2759"/>
<dbReference type="AlphaFoldDB" id="A0A7S3ZZX6"/>
<protein>
    <recommendedName>
        <fullName evidence="2">NADP-dependent oxidoreductase domain-containing protein</fullName>
    </recommendedName>
</protein>
<gene>
    <name evidence="3" type="ORF">PCAL00307_LOCUS15005</name>
    <name evidence="4" type="ORF">PECAL_4P10050</name>
</gene>
<dbReference type="GO" id="GO:0016491">
    <property type="term" value="F:oxidoreductase activity"/>
    <property type="evidence" value="ECO:0007669"/>
    <property type="project" value="UniProtKB-KW"/>
</dbReference>
<dbReference type="InterPro" id="IPR036812">
    <property type="entry name" value="NAD(P)_OxRdtase_dom_sf"/>
</dbReference>
<dbReference type="EMBL" id="HBIW01017405">
    <property type="protein sequence ID" value="CAE0699569.1"/>
    <property type="molecule type" value="Transcribed_RNA"/>
</dbReference>
<evidence type="ECO:0000313" key="4">
    <source>
        <dbReference type="EMBL" id="CAH0373768.1"/>
    </source>
</evidence>
<dbReference type="SUPFAM" id="SSF51430">
    <property type="entry name" value="NAD(P)-linked oxidoreductase"/>
    <property type="match status" value="1"/>
</dbReference>
<dbReference type="InterPro" id="IPR018170">
    <property type="entry name" value="Aldo/ket_reductase_CS"/>
</dbReference>
<keyword evidence="5" id="KW-1185">Reference proteome</keyword>
<accession>A0A7S3ZZX6</accession>
<reference evidence="3" key="1">
    <citation type="submission" date="2021-01" db="EMBL/GenBank/DDBJ databases">
        <authorList>
            <person name="Corre E."/>
            <person name="Pelletier E."/>
            <person name="Niang G."/>
            <person name="Scheremetjew M."/>
            <person name="Finn R."/>
            <person name="Kale V."/>
            <person name="Holt S."/>
            <person name="Cochrane G."/>
            <person name="Meng A."/>
            <person name="Brown T."/>
            <person name="Cohen L."/>
        </authorList>
    </citation>
    <scope>NUCLEOTIDE SEQUENCE</scope>
    <source>
        <strain evidence="3">CCMP1756</strain>
    </source>
</reference>
<dbReference type="Proteomes" id="UP000789595">
    <property type="component" value="Unassembled WGS sequence"/>
</dbReference>
<evidence type="ECO:0000259" key="2">
    <source>
        <dbReference type="Pfam" id="PF00248"/>
    </source>
</evidence>
<reference evidence="4" key="2">
    <citation type="submission" date="2021-11" db="EMBL/GenBank/DDBJ databases">
        <authorList>
            <consortium name="Genoscope - CEA"/>
            <person name="William W."/>
        </authorList>
    </citation>
    <scope>NUCLEOTIDE SEQUENCE</scope>
</reference>
<dbReference type="PANTHER" id="PTHR43364">
    <property type="entry name" value="NADH-SPECIFIC METHYLGLYOXAL REDUCTASE-RELATED"/>
    <property type="match status" value="1"/>
</dbReference>
<keyword evidence="1" id="KW-0560">Oxidoreductase</keyword>
<dbReference type="EMBL" id="CAKKNE010000004">
    <property type="protein sequence ID" value="CAH0373768.1"/>
    <property type="molecule type" value="Genomic_DNA"/>
</dbReference>
<dbReference type="InterPro" id="IPR023210">
    <property type="entry name" value="NADP_OxRdtase_dom"/>
</dbReference>
<evidence type="ECO:0000256" key="1">
    <source>
        <dbReference type="ARBA" id="ARBA00023002"/>
    </source>
</evidence>
<feature type="domain" description="NADP-dependent oxidoreductase" evidence="2">
    <location>
        <begin position="5"/>
        <end position="305"/>
    </location>
</feature>
<proteinExistence type="predicted"/>
<evidence type="ECO:0000313" key="5">
    <source>
        <dbReference type="Proteomes" id="UP000789595"/>
    </source>
</evidence>
<dbReference type="InterPro" id="IPR050523">
    <property type="entry name" value="AKR_Detox_Biosynth"/>
</dbReference>